<organism evidence="2 3">
    <name type="scientific">Reichenbachiella faecimaris</name>
    <dbReference type="NCBI Taxonomy" id="692418"/>
    <lineage>
        <taxon>Bacteria</taxon>
        <taxon>Pseudomonadati</taxon>
        <taxon>Bacteroidota</taxon>
        <taxon>Cytophagia</taxon>
        <taxon>Cytophagales</taxon>
        <taxon>Reichenbachiellaceae</taxon>
        <taxon>Reichenbachiella</taxon>
    </lineage>
</organism>
<keyword evidence="3" id="KW-1185">Reference proteome</keyword>
<name>A0A1W2G6K4_REIFA</name>
<dbReference type="RefSeq" id="WP_084370756.1">
    <property type="nucleotide sequence ID" value="NZ_FWYF01000001.1"/>
</dbReference>
<accession>A0A1W2G6K4</accession>
<dbReference type="EMBL" id="FWYF01000001">
    <property type="protein sequence ID" value="SMD32072.1"/>
    <property type="molecule type" value="Genomic_DNA"/>
</dbReference>
<dbReference type="Proteomes" id="UP000192472">
    <property type="component" value="Unassembled WGS sequence"/>
</dbReference>
<dbReference type="Gene3D" id="2.60.40.1120">
    <property type="entry name" value="Carboxypeptidase-like, regulatory domain"/>
    <property type="match status" value="1"/>
</dbReference>
<dbReference type="InterPro" id="IPR043741">
    <property type="entry name" value="DUF5686"/>
</dbReference>
<reference evidence="2 3" key="1">
    <citation type="submission" date="2017-04" db="EMBL/GenBank/DDBJ databases">
        <authorList>
            <person name="Afonso C.L."/>
            <person name="Miller P.J."/>
            <person name="Scott M.A."/>
            <person name="Spackman E."/>
            <person name="Goraichik I."/>
            <person name="Dimitrov K.M."/>
            <person name="Suarez D.L."/>
            <person name="Swayne D.E."/>
        </authorList>
    </citation>
    <scope>NUCLEOTIDE SEQUENCE [LARGE SCALE GENOMIC DNA]</scope>
    <source>
        <strain evidence="2 3">DSM 26133</strain>
    </source>
</reference>
<feature type="signal peptide" evidence="1">
    <location>
        <begin position="1"/>
        <end position="23"/>
    </location>
</feature>
<feature type="chain" id="PRO_5012800203" evidence="1">
    <location>
        <begin position="24"/>
        <end position="825"/>
    </location>
</feature>
<dbReference type="OrthoDB" id="983143at2"/>
<evidence type="ECO:0000313" key="3">
    <source>
        <dbReference type="Proteomes" id="UP000192472"/>
    </source>
</evidence>
<keyword evidence="1" id="KW-0732">Signal</keyword>
<sequence length="825" mass="95478">MRLYLKNAFIGLLLSGLPFQGMATELFGTVTDQSGEPLPYATLYILNTTKGTTTNIEGKYSLDLPIGHYELVYQYVGYKKQQIPLKVDHRRILLNVVLEPEVFQLDEIVIKAGGEDPAYAVIREAIAKRKYHLEEVQAYKCKVYIKGMQTLDEKPDQILGVNIALDTGIVYLSESVSELSVARPDKIKEVMISSKVSGSNSAFSYNQGSQMLISFYDNLLTFPGLSERGFVSPIANNALFFYDYKLEGTILEGGILVNKIKVIPKRKNDPVFEGFIYIIEDSWRLHSIDLKLTKEHQVEFIDQVNIYQVFAPVRDDIWMLLSQRFTYYLNVLGFRGNGNFVGIHSEYEIQPNYEVNGNNDSQSPLFPKDYFDNEILKIENEANQRNANYWKEIRPIPLTKLEKVDYLWKDSLQVLMESKPYKDSVDKAVNKFNFENLFIGGYFYQKSFKEQYFRFQPIYDLVQYNTVEGGLVNFKTIYTREKEGIWKYQITPTVRYGFSSNDFYYKAKFSYQFDPIKRTRAFVEGGQFVSQFNADLPITPLINSFESLINRRNYMKLYEKSFVKLYFSSEVVNGITWKSTLEYARRNELFNTADHSFFYSDDREFSLNAPASAELQNTSFGTNDALIFNTSLHFKFGQKYITRPDQKFNLESNYPMLYLTYRKGISAFGSEVDFDELSVRIFQDANYGLLGSGNYTLWAGTFLNDDQMTFMDYQHHSGNQSIFANFDNDNYQLLDYYEFSTRKSWIGAHVDHHFNGFILNKLPLVRKLKAQVVTSANYLYTEAAQHYVEYGVGLEHLFKVLRVDYYGAIQNGSNYGHGLRVGLGF</sequence>
<dbReference type="SUPFAM" id="SSF49464">
    <property type="entry name" value="Carboxypeptidase regulatory domain-like"/>
    <property type="match status" value="1"/>
</dbReference>
<dbReference type="Pfam" id="PF18939">
    <property type="entry name" value="DUF5686"/>
    <property type="match status" value="1"/>
</dbReference>
<dbReference type="InterPro" id="IPR008969">
    <property type="entry name" value="CarboxyPept-like_regulatory"/>
</dbReference>
<evidence type="ECO:0000256" key="1">
    <source>
        <dbReference type="SAM" id="SignalP"/>
    </source>
</evidence>
<protein>
    <submittedName>
        <fullName evidence="2">CarboxypepD_reg-like domain-containing protein</fullName>
    </submittedName>
</protein>
<gene>
    <name evidence="2" type="ORF">SAMN04488029_0410</name>
</gene>
<dbReference type="STRING" id="692418.SAMN04488029_0410"/>
<evidence type="ECO:0000313" key="2">
    <source>
        <dbReference type="EMBL" id="SMD32072.1"/>
    </source>
</evidence>
<dbReference type="AlphaFoldDB" id="A0A1W2G6K4"/>
<dbReference type="Pfam" id="PF13715">
    <property type="entry name" value="CarbopepD_reg_2"/>
    <property type="match status" value="1"/>
</dbReference>
<proteinExistence type="predicted"/>